<dbReference type="EMBL" id="JACJII010000001">
    <property type="protein sequence ID" value="MBA9001888.1"/>
    <property type="molecule type" value="Genomic_DNA"/>
</dbReference>
<dbReference type="RefSeq" id="WP_182704070.1">
    <property type="nucleotide sequence ID" value="NZ_JACJII010000001.1"/>
</dbReference>
<reference evidence="2 3" key="1">
    <citation type="submission" date="2020-08" db="EMBL/GenBank/DDBJ databases">
        <title>Sequencing the genomes of 1000 actinobacteria strains.</title>
        <authorList>
            <person name="Klenk H.-P."/>
        </authorList>
    </citation>
    <scope>NUCLEOTIDE SEQUENCE [LARGE SCALE GENOMIC DNA]</scope>
    <source>
        <strain evidence="2 3">DSM 45823</strain>
    </source>
</reference>
<dbReference type="Proteomes" id="UP000539313">
    <property type="component" value="Unassembled WGS sequence"/>
</dbReference>
<organism evidence="2 3">
    <name type="scientific">Thermomonospora cellulosilytica</name>
    <dbReference type="NCBI Taxonomy" id="1411118"/>
    <lineage>
        <taxon>Bacteria</taxon>
        <taxon>Bacillati</taxon>
        <taxon>Actinomycetota</taxon>
        <taxon>Actinomycetes</taxon>
        <taxon>Streptosporangiales</taxon>
        <taxon>Thermomonosporaceae</taxon>
        <taxon>Thermomonospora</taxon>
    </lineage>
</organism>
<dbReference type="PANTHER" id="PTHR48098">
    <property type="entry name" value="ENTEROCHELIN ESTERASE-RELATED"/>
    <property type="match status" value="1"/>
</dbReference>
<dbReference type="InterPro" id="IPR000801">
    <property type="entry name" value="Esterase-like"/>
</dbReference>
<evidence type="ECO:0000313" key="2">
    <source>
        <dbReference type="EMBL" id="MBA9001888.1"/>
    </source>
</evidence>
<dbReference type="InterPro" id="IPR050583">
    <property type="entry name" value="Mycobacterial_A85_antigen"/>
</dbReference>
<feature type="chain" id="PRO_5039261872" evidence="1">
    <location>
        <begin position="30"/>
        <end position="340"/>
    </location>
</feature>
<protein>
    <submittedName>
        <fullName evidence="2">S-formylglutathione hydrolase FrmB</fullName>
    </submittedName>
</protein>
<dbReference type="AlphaFoldDB" id="A0A7W3R691"/>
<evidence type="ECO:0000313" key="3">
    <source>
        <dbReference type="Proteomes" id="UP000539313"/>
    </source>
</evidence>
<keyword evidence="1" id="KW-0732">Signal</keyword>
<comment type="caution">
    <text evidence="2">The sequence shown here is derived from an EMBL/GenBank/DDBJ whole genome shotgun (WGS) entry which is preliminary data.</text>
</comment>
<dbReference type="GO" id="GO:0016747">
    <property type="term" value="F:acyltransferase activity, transferring groups other than amino-acyl groups"/>
    <property type="evidence" value="ECO:0007669"/>
    <property type="project" value="TreeGrafter"/>
</dbReference>
<sequence>MPARSWRRLTRRVGAVTAAALIGPLAVTAAVQPAQAAPDRRASNGATVAGWTWLQKGSSFDVTINSKALGTQKKVRVLVPKTWRQNALRTWPVLYAFHGGRDNHTSWTRSTDIEGLARKYDVMVVMPAGDNGSYTDWWNGGRGGIPMWETFHMLEVRELMERNFRAGGARACMGNSSGGQGCITYAARYPRTFRHAASFSGPLSLLAPGIPALLMYTMLGSGSDPYAVYGDPLLNRANWRAHDPTSLAERLRGTKLYISSATTGRPGPFENPNMAPWDIGLLSEVGVGYSNRVFLNRLRQLNIPVTAHIYGDGRHSWAYWIREVNTVWPSLMQSIGARRL</sequence>
<feature type="signal peptide" evidence="1">
    <location>
        <begin position="1"/>
        <end position="29"/>
    </location>
</feature>
<name>A0A7W3R691_9ACTN</name>
<keyword evidence="3" id="KW-1185">Reference proteome</keyword>
<keyword evidence="2" id="KW-0378">Hydrolase</keyword>
<dbReference type="GO" id="GO:0016787">
    <property type="term" value="F:hydrolase activity"/>
    <property type="evidence" value="ECO:0007669"/>
    <property type="project" value="UniProtKB-KW"/>
</dbReference>
<accession>A0A7W3R691</accession>
<gene>
    <name evidence="2" type="ORF">HNR21_000770</name>
</gene>
<dbReference type="PANTHER" id="PTHR48098:SF1">
    <property type="entry name" value="DIACYLGLYCEROL ACYLTRANSFERASE_MYCOLYLTRANSFERASE AG85A"/>
    <property type="match status" value="1"/>
</dbReference>
<proteinExistence type="predicted"/>
<dbReference type="Pfam" id="PF00756">
    <property type="entry name" value="Esterase"/>
    <property type="match status" value="1"/>
</dbReference>
<dbReference type="InterPro" id="IPR029058">
    <property type="entry name" value="AB_hydrolase_fold"/>
</dbReference>
<dbReference type="Gene3D" id="3.40.50.1820">
    <property type="entry name" value="alpha/beta hydrolase"/>
    <property type="match status" value="1"/>
</dbReference>
<dbReference type="SUPFAM" id="SSF53474">
    <property type="entry name" value="alpha/beta-Hydrolases"/>
    <property type="match status" value="1"/>
</dbReference>
<evidence type="ECO:0000256" key="1">
    <source>
        <dbReference type="SAM" id="SignalP"/>
    </source>
</evidence>